<dbReference type="AlphaFoldDB" id="A0A2P5EBC8"/>
<protein>
    <submittedName>
        <fullName evidence="1">Uncharacterized protein</fullName>
    </submittedName>
</protein>
<dbReference type="InParanoid" id="A0A2P5EBC8"/>
<evidence type="ECO:0000313" key="2">
    <source>
        <dbReference type="Proteomes" id="UP000237000"/>
    </source>
</evidence>
<dbReference type="Proteomes" id="UP000237000">
    <property type="component" value="Unassembled WGS sequence"/>
</dbReference>
<keyword evidence="2" id="KW-1185">Reference proteome</keyword>
<reference evidence="2" key="1">
    <citation type="submission" date="2016-06" db="EMBL/GenBank/DDBJ databases">
        <title>Parallel loss of symbiosis genes in relatives of nitrogen-fixing non-legume Parasponia.</title>
        <authorList>
            <person name="Van Velzen R."/>
            <person name="Holmer R."/>
            <person name="Bu F."/>
            <person name="Rutten L."/>
            <person name="Van Zeijl A."/>
            <person name="Liu W."/>
            <person name="Santuari L."/>
            <person name="Cao Q."/>
            <person name="Sharma T."/>
            <person name="Shen D."/>
            <person name="Roswanjaya Y."/>
            <person name="Wardhani T."/>
            <person name="Kalhor M.S."/>
            <person name="Jansen J."/>
            <person name="Van den Hoogen J."/>
            <person name="Gungor B."/>
            <person name="Hartog M."/>
            <person name="Hontelez J."/>
            <person name="Verver J."/>
            <person name="Yang W.-C."/>
            <person name="Schijlen E."/>
            <person name="Repin R."/>
            <person name="Schilthuizen M."/>
            <person name="Schranz E."/>
            <person name="Heidstra R."/>
            <person name="Miyata K."/>
            <person name="Fedorova E."/>
            <person name="Kohlen W."/>
            <person name="Bisseling T."/>
            <person name="Smit S."/>
            <person name="Geurts R."/>
        </authorList>
    </citation>
    <scope>NUCLEOTIDE SEQUENCE [LARGE SCALE GENOMIC DNA]</scope>
    <source>
        <strain evidence="2">cv. RG33-2</strain>
    </source>
</reference>
<gene>
    <name evidence="1" type="ORF">TorRG33x02_214030</name>
</gene>
<evidence type="ECO:0000313" key="1">
    <source>
        <dbReference type="EMBL" id="PON82829.1"/>
    </source>
</evidence>
<dbReference type="OrthoDB" id="10272674at2759"/>
<accession>A0A2P5EBC8</accession>
<sequence length="108" mass="12076">MHLRGPGILNSSKNLRTLGWEFFGNHCCLDPNKSNISGQVTKDSTYHPTASMIAMLYRCVPVHESQVGHGDQVLSHGQFDCCSLHQTNCSSFLQPKKKAYLRCPLDQL</sequence>
<dbReference type="EMBL" id="JXTC01000188">
    <property type="protein sequence ID" value="PON82829.1"/>
    <property type="molecule type" value="Genomic_DNA"/>
</dbReference>
<name>A0A2P5EBC8_TREOI</name>
<organism evidence="1 2">
    <name type="scientific">Trema orientale</name>
    <name type="common">Charcoal tree</name>
    <name type="synonym">Celtis orientalis</name>
    <dbReference type="NCBI Taxonomy" id="63057"/>
    <lineage>
        <taxon>Eukaryota</taxon>
        <taxon>Viridiplantae</taxon>
        <taxon>Streptophyta</taxon>
        <taxon>Embryophyta</taxon>
        <taxon>Tracheophyta</taxon>
        <taxon>Spermatophyta</taxon>
        <taxon>Magnoliopsida</taxon>
        <taxon>eudicotyledons</taxon>
        <taxon>Gunneridae</taxon>
        <taxon>Pentapetalae</taxon>
        <taxon>rosids</taxon>
        <taxon>fabids</taxon>
        <taxon>Rosales</taxon>
        <taxon>Cannabaceae</taxon>
        <taxon>Trema</taxon>
    </lineage>
</organism>
<proteinExistence type="predicted"/>
<comment type="caution">
    <text evidence="1">The sequence shown here is derived from an EMBL/GenBank/DDBJ whole genome shotgun (WGS) entry which is preliminary data.</text>
</comment>